<dbReference type="EMBL" id="BQNB010009649">
    <property type="protein sequence ID" value="GJS66447.1"/>
    <property type="molecule type" value="Genomic_DNA"/>
</dbReference>
<evidence type="ECO:0000256" key="1">
    <source>
        <dbReference type="SAM" id="MobiDB-lite"/>
    </source>
</evidence>
<sequence>MCALQTSTEGHRMKLDGGKASPRKKRNGESTLNNDSSSYSKLDVSLVVTWAYLRKLRLNVNFLQLYIKQDEKKLTQNAFDYARSIDHSLALPWASMSVDMSMLLVLSISLSTDVRVSDESDHIRMWQDVRFGKQRGYVRMHYGVCDDGGGGGGGGISSCDVDGIMFSLGI</sequence>
<protein>
    <submittedName>
        <fullName evidence="2">Uncharacterized protein</fullName>
    </submittedName>
</protein>
<reference evidence="2" key="1">
    <citation type="journal article" date="2022" name="Int. J. Mol. Sci.">
        <title>Draft Genome of Tanacetum Coccineum: Genomic Comparison of Closely Related Tanacetum-Family Plants.</title>
        <authorList>
            <person name="Yamashiro T."/>
            <person name="Shiraishi A."/>
            <person name="Nakayama K."/>
            <person name="Satake H."/>
        </authorList>
    </citation>
    <scope>NUCLEOTIDE SEQUENCE</scope>
</reference>
<organism evidence="2 3">
    <name type="scientific">Tanacetum coccineum</name>
    <dbReference type="NCBI Taxonomy" id="301880"/>
    <lineage>
        <taxon>Eukaryota</taxon>
        <taxon>Viridiplantae</taxon>
        <taxon>Streptophyta</taxon>
        <taxon>Embryophyta</taxon>
        <taxon>Tracheophyta</taxon>
        <taxon>Spermatophyta</taxon>
        <taxon>Magnoliopsida</taxon>
        <taxon>eudicotyledons</taxon>
        <taxon>Gunneridae</taxon>
        <taxon>Pentapetalae</taxon>
        <taxon>asterids</taxon>
        <taxon>campanulids</taxon>
        <taxon>Asterales</taxon>
        <taxon>Asteraceae</taxon>
        <taxon>Asteroideae</taxon>
        <taxon>Anthemideae</taxon>
        <taxon>Anthemidinae</taxon>
        <taxon>Tanacetum</taxon>
    </lineage>
</organism>
<proteinExistence type="predicted"/>
<accession>A0ABQ4XNS0</accession>
<reference evidence="2" key="2">
    <citation type="submission" date="2022-01" db="EMBL/GenBank/DDBJ databases">
        <authorList>
            <person name="Yamashiro T."/>
            <person name="Shiraishi A."/>
            <person name="Satake H."/>
            <person name="Nakayama K."/>
        </authorList>
    </citation>
    <scope>NUCLEOTIDE SEQUENCE</scope>
</reference>
<evidence type="ECO:0000313" key="2">
    <source>
        <dbReference type="EMBL" id="GJS66447.1"/>
    </source>
</evidence>
<dbReference type="Proteomes" id="UP001151760">
    <property type="component" value="Unassembled WGS sequence"/>
</dbReference>
<feature type="region of interest" description="Disordered" evidence="1">
    <location>
        <begin position="1"/>
        <end position="37"/>
    </location>
</feature>
<comment type="caution">
    <text evidence="2">The sequence shown here is derived from an EMBL/GenBank/DDBJ whole genome shotgun (WGS) entry which is preliminary data.</text>
</comment>
<evidence type="ECO:0000313" key="3">
    <source>
        <dbReference type="Proteomes" id="UP001151760"/>
    </source>
</evidence>
<name>A0ABQ4XNS0_9ASTR</name>
<gene>
    <name evidence="2" type="ORF">Tco_0681011</name>
</gene>
<keyword evidence="3" id="KW-1185">Reference proteome</keyword>